<comment type="caution">
    <text evidence="2">The sequence shown here is derived from an EMBL/GenBank/DDBJ whole genome shotgun (WGS) entry which is preliminary data.</text>
</comment>
<accession>A0ABR0G4M7</accession>
<feature type="transmembrane region" description="Helical" evidence="1">
    <location>
        <begin position="28"/>
        <end position="49"/>
    </location>
</feature>
<evidence type="ECO:0000313" key="2">
    <source>
        <dbReference type="EMBL" id="KAK4650680.1"/>
    </source>
</evidence>
<reference evidence="2 3" key="1">
    <citation type="journal article" date="2023" name="bioRxiv">
        <title>High-quality genome assemblies of four members of thePodospora anserinaspecies complex.</title>
        <authorList>
            <person name="Ament-Velasquez S.L."/>
            <person name="Vogan A.A."/>
            <person name="Wallerman O."/>
            <person name="Hartmann F."/>
            <person name="Gautier V."/>
            <person name="Silar P."/>
            <person name="Giraud T."/>
            <person name="Johannesson H."/>
        </authorList>
    </citation>
    <scope>NUCLEOTIDE SEQUENCE [LARGE SCALE GENOMIC DNA]</scope>
    <source>
        <strain evidence="2 3">CBS 415.72m</strain>
    </source>
</reference>
<evidence type="ECO:0000313" key="3">
    <source>
        <dbReference type="Proteomes" id="UP001323405"/>
    </source>
</evidence>
<dbReference type="InterPro" id="IPR036249">
    <property type="entry name" value="Thioredoxin-like_sf"/>
</dbReference>
<dbReference type="GeneID" id="87913717"/>
<dbReference type="Gene3D" id="3.40.30.10">
    <property type="entry name" value="Glutaredoxin"/>
    <property type="match status" value="1"/>
</dbReference>
<gene>
    <name evidence="2" type="ORF">QC762_709620</name>
</gene>
<evidence type="ECO:0008006" key="4">
    <source>
        <dbReference type="Google" id="ProtNLM"/>
    </source>
</evidence>
<keyword evidence="1" id="KW-0812">Transmembrane</keyword>
<dbReference type="Proteomes" id="UP001323405">
    <property type="component" value="Unassembled WGS sequence"/>
</dbReference>
<keyword evidence="1" id="KW-0472">Membrane</keyword>
<dbReference type="RefSeq" id="XP_062739655.1">
    <property type="nucleotide sequence ID" value="XM_062893810.1"/>
</dbReference>
<protein>
    <recommendedName>
        <fullName evidence="4">DSBA-like thioredoxin domain-containing protein</fullName>
    </recommendedName>
</protein>
<proteinExistence type="predicted"/>
<dbReference type="EMBL" id="JAFFHA010000009">
    <property type="protein sequence ID" value="KAK4650680.1"/>
    <property type="molecule type" value="Genomic_DNA"/>
</dbReference>
<dbReference type="InterPro" id="IPR051924">
    <property type="entry name" value="GST_Kappa/NadH"/>
</dbReference>
<dbReference type="PANTHER" id="PTHR42943:SF13">
    <property type="entry name" value="GLUTATHIONE S-TRANSFERASE KAPPA-RELATED"/>
    <property type="match status" value="1"/>
</dbReference>
<dbReference type="PANTHER" id="PTHR42943">
    <property type="entry name" value="GLUTATHIONE S-TRANSFERASE KAPPA"/>
    <property type="match status" value="1"/>
</dbReference>
<sequence length="321" mass="35895">MRGGGTWGMSQASYTNLQLPISHCFSSLYLYVYISVYLCVSVSLLKRFIVPYPCKTVKMGGKIDCYLDIASLYSYLAYLDLLRNRPILASHGVTVEFHPTFLGALNQATGNKPPWTLPAKAAHGPFDAARSIARQGTYPNGSPLNITFPENLFINGKTILPLRALHCIKSKFPPETLDQTLLYLFHIFWSPPNLNLTVPENLKSTLLAVPEGFSGPTANDEKKKKLFSAEQVEEIMKGAQAEEFKGKLKKTTDEALERGAYGAPWIWATNDKGEGEPFFGSDRFHFVYKHLGLPYRDVEVLANGDDPKWGKLWRKENGAKL</sequence>
<keyword evidence="1" id="KW-1133">Transmembrane helix</keyword>
<name>A0ABR0G4M7_9PEZI</name>
<dbReference type="SUPFAM" id="SSF52833">
    <property type="entry name" value="Thioredoxin-like"/>
    <property type="match status" value="1"/>
</dbReference>
<keyword evidence="3" id="KW-1185">Reference proteome</keyword>
<organism evidence="2 3">
    <name type="scientific">Podospora pseudocomata</name>
    <dbReference type="NCBI Taxonomy" id="2093779"/>
    <lineage>
        <taxon>Eukaryota</taxon>
        <taxon>Fungi</taxon>
        <taxon>Dikarya</taxon>
        <taxon>Ascomycota</taxon>
        <taxon>Pezizomycotina</taxon>
        <taxon>Sordariomycetes</taxon>
        <taxon>Sordariomycetidae</taxon>
        <taxon>Sordariales</taxon>
        <taxon>Podosporaceae</taxon>
        <taxon>Podospora</taxon>
    </lineage>
</organism>
<evidence type="ECO:0000256" key="1">
    <source>
        <dbReference type="SAM" id="Phobius"/>
    </source>
</evidence>